<dbReference type="Gene3D" id="3.30.429.10">
    <property type="entry name" value="Macrophage Migration Inhibitory Factor"/>
    <property type="match status" value="1"/>
</dbReference>
<keyword evidence="4" id="KW-0413">Isomerase</keyword>
<evidence type="ECO:0000256" key="3">
    <source>
        <dbReference type="ARBA" id="ARBA00022525"/>
    </source>
</evidence>
<protein>
    <recommendedName>
        <fullName evidence="11">L-dopachrome isomerase</fullName>
        <ecNumber evidence="8">5.3.2.1</ecNumber>
        <ecNumber evidence="7">5.3.3.12</ecNumber>
    </recommendedName>
    <alternativeName>
        <fullName evidence="9">L-dopachrome tautomerase</fullName>
    </alternativeName>
    <alternativeName>
        <fullName evidence="10">Phenylpyruvate tautomerase</fullName>
    </alternativeName>
</protein>
<keyword evidence="13" id="KW-1185">Reference proteome</keyword>
<evidence type="ECO:0000313" key="12">
    <source>
        <dbReference type="EMBL" id="MBC8539565.1"/>
    </source>
</evidence>
<dbReference type="GO" id="GO:0005125">
    <property type="term" value="F:cytokine activity"/>
    <property type="evidence" value="ECO:0007669"/>
    <property type="project" value="UniProtKB-KW"/>
</dbReference>
<keyword evidence="3" id="KW-0964">Secreted</keyword>
<dbReference type="PANTHER" id="PTHR11954">
    <property type="entry name" value="D-DOPACHROME DECARBOXYLASE"/>
    <property type="match status" value="1"/>
</dbReference>
<evidence type="ECO:0000313" key="13">
    <source>
        <dbReference type="Proteomes" id="UP000611762"/>
    </source>
</evidence>
<dbReference type="Pfam" id="PF01187">
    <property type="entry name" value="MIF"/>
    <property type="match status" value="1"/>
</dbReference>
<organism evidence="12 13">
    <name type="scientific">Congzhengia minquanensis</name>
    <dbReference type="NCBI Taxonomy" id="2763657"/>
    <lineage>
        <taxon>Bacteria</taxon>
        <taxon>Bacillati</taxon>
        <taxon>Bacillota</taxon>
        <taxon>Clostridia</taxon>
        <taxon>Eubacteriales</taxon>
        <taxon>Oscillospiraceae</taxon>
        <taxon>Congzhengia</taxon>
    </lineage>
</organism>
<dbReference type="PANTHER" id="PTHR11954:SF6">
    <property type="entry name" value="MACROPHAGE MIGRATION INHIBITORY FACTOR"/>
    <property type="match status" value="1"/>
</dbReference>
<comment type="caution">
    <text evidence="12">The sequence shown here is derived from an EMBL/GenBank/DDBJ whole genome shotgun (WGS) entry which is preliminary data.</text>
</comment>
<evidence type="ECO:0000256" key="6">
    <source>
        <dbReference type="ARBA" id="ARBA00036823"/>
    </source>
</evidence>
<dbReference type="Proteomes" id="UP000611762">
    <property type="component" value="Unassembled WGS sequence"/>
</dbReference>
<comment type="catalytic activity">
    <reaction evidence="6">
        <text>L-dopachrome = 5,6-dihydroxyindole-2-carboxylate</text>
        <dbReference type="Rhea" id="RHEA:13041"/>
        <dbReference type="ChEBI" id="CHEBI:16875"/>
        <dbReference type="ChEBI" id="CHEBI:57509"/>
        <dbReference type="EC" id="5.3.3.12"/>
    </reaction>
</comment>
<evidence type="ECO:0000256" key="1">
    <source>
        <dbReference type="ARBA" id="ARBA00004613"/>
    </source>
</evidence>
<dbReference type="GO" id="GO:0004167">
    <property type="term" value="F:dopachrome isomerase activity"/>
    <property type="evidence" value="ECO:0007669"/>
    <property type="project" value="UniProtKB-EC"/>
</dbReference>
<sequence>MPYIGTKTTKTLTEEKKAALAKRFGTAITTIPGKSEAHLMLGFEGDATMYFGGKTGEPMAFVEVKLFGTSDREHLTMLTKQICDILKEELGIDGANTYVKYEEVAHWGWNGSNF</sequence>
<dbReference type="GO" id="GO:0050178">
    <property type="term" value="F:phenylpyruvate tautomerase activity"/>
    <property type="evidence" value="ECO:0007669"/>
    <property type="project" value="UniProtKB-EC"/>
</dbReference>
<dbReference type="InterPro" id="IPR014347">
    <property type="entry name" value="Tautomerase/MIF_sf"/>
</dbReference>
<comment type="subcellular location">
    <subcellularLocation>
        <location evidence="1">Secreted</location>
    </subcellularLocation>
</comment>
<evidence type="ECO:0000256" key="4">
    <source>
        <dbReference type="ARBA" id="ARBA00023235"/>
    </source>
</evidence>
<dbReference type="AlphaFoldDB" id="A0A926DM03"/>
<evidence type="ECO:0000256" key="7">
    <source>
        <dbReference type="ARBA" id="ARBA00038932"/>
    </source>
</evidence>
<comment type="catalytic activity">
    <reaction evidence="5">
        <text>3-phenylpyruvate = enol-phenylpyruvate</text>
        <dbReference type="Rhea" id="RHEA:17097"/>
        <dbReference type="ChEBI" id="CHEBI:16815"/>
        <dbReference type="ChEBI" id="CHEBI:18005"/>
        <dbReference type="EC" id="5.3.2.1"/>
    </reaction>
</comment>
<evidence type="ECO:0000256" key="2">
    <source>
        <dbReference type="ARBA" id="ARBA00022514"/>
    </source>
</evidence>
<dbReference type="InterPro" id="IPR001398">
    <property type="entry name" value="Macrophage_inhib_fac"/>
</dbReference>
<evidence type="ECO:0000256" key="5">
    <source>
        <dbReference type="ARBA" id="ARBA00036735"/>
    </source>
</evidence>
<dbReference type="GO" id="GO:0005615">
    <property type="term" value="C:extracellular space"/>
    <property type="evidence" value="ECO:0007669"/>
    <property type="project" value="UniProtKB-KW"/>
</dbReference>
<dbReference type="SUPFAM" id="SSF55331">
    <property type="entry name" value="Tautomerase/MIF"/>
    <property type="match status" value="1"/>
</dbReference>
<dbReference type="EC" id="5.3.2.1" evidence="8"/>
<dbReference type="RefSeq" id="WP_177680456.1">
    <property type="nucleotide sequence ID" value="NZ_JACRSU010000001.1"/>
</dbReference>
<evidence type="ECO:0000256" key="11">
    <source>
        <dbReference type="ARBA" id="ARBA00042730"/>
    </source>
</evidence>
<evidence type="ECO:0000256" key="8">
    <source>
        <dbReference type="ARBA" id="ARBA00039086"/>
    </source>
</evidence>
<reference evidence="12" key="1">
    <citation type="submission" date="2020-08" db="EMBL/GenBank/DDBJ databases">
        <title>Genome public.</title>
        <authorList>
            <person name="Liu C."/>
            <person name="Sun Q."/>
        </authorList>
    </citation>
    <scope>NUCLEOTIDE SEQUENCE</scope>
    <source>
        <strain evidence="12">H8</strain>
    </source>
</reference>
<proteinExistence type="predicted"/>
<name>A0A926DM03_9FIRM</name>
<accession>A0A926DM03</accession>
<evidence type="ECO:0000256" key="9">
    <source>
        <dbReference type="ARBA" id="ARBA00041631"/>
    </source>
</evidence>
<dbReference type="EC" id="5.3.3.12" evidence="7"/>
<gene>
    <name evidence="12" type="ORF">H8698_01065</name>
</gene>
<keyword evidence="2" id="KW-0202">Cytokine</keyword>
<dbReference type="EMBL" id="JACRSU010000001">
    <property type="protein sequence ID" value="MBC8539565.1"/>
    <property type="molecule type" value="Genomic_DNA"/>
</dbReference>
<evidence type="ECO:0000256" key="10">
    <source>
        <dbReference type="ARBA" id="ARBA00041912"/>
    </source>
</evidence>